<feature type="compositionally biased region" description="Basic and acidic residues" evidence="1">
    <location>
        <begin position="119"/>
        <end position="129"/>
    </location>
</feature>
<evidence type="ECO:0000313" key="2">
    <source>
        <dbReference type="EMBL" id="KAJ8359288.1"/>
    </source>
</evidence>
<gene>
    <name evidence="2" type="ORF">SKAU_G00158130</name>
</gene>
<keyword evidence="3" id="KW-1185">Reference proteome</keyword>
<evidence type="ECO:0000313" key="3">
    <source>
        <dbReference type="Proteomes" id="UP001152622"/>
    </source>
</evidence>
<feature type="region of interest" description="Disordered" evidence="1">
    <location>
        <begin position="18"/>
        <end position="129"/>
    </location>
</feature>
<comment type="caution">
    <text evidence="2">The sequence shown here is derived from an EMBL/GenBank/DDBJ whole genome shotgun (WGS) entry which is preliminary data.</text>
</comment>
<accession>A0A9Q1FHY7</accession>
<dbReference type="AlphaFoldDB" id="A0A9Q1FHY7"/>
<dbReference type="EMBL" id="JAINUF010000005">
    <property type="protein sequence ID" value="KAJ8359288.1"/>
    <property type="molecule type" value="Genomic_DNA"/>
</dbReference>
<sequence length="185" mass="20578">MHALSSFLEHDSAKHLMLASPGNKKADPELGKDKADRVRAARTNPLQRLRVPPPTTQPRDHRDHPARVGSAARRQKGVLTRGPGGRGQVSGKTGVYGLRVPSPDRSQINRRKHAHFPGPHRDRTVGHDRPMQSLSSREAQLLNTTASAVYSGRVHARYVRLFTTLRFQRPRRSAERLAPSEAAAY</sequence>
<evidence type="ECO:0000256" key="1">
    <source>
        <dbReference type="SAM" id="MobiDB-lite"/>
    </source>
</evidence>
<proteinExistence type="predicted"/>
<feature type="compositionally biased region" description="Basic and acidic residues" evidence="1">
    <location>
        <begin position="24"/>
        <end position="39"/>
    </location>
</feature>
<reference evidence="2" key="1">
    <citation type="journal article" date="2023" name="Science">
        <title>Genome structures resolve the early diversification of teleost fishes.</title>
        <authorList>
            <person name="Parey E."/>
            <person name="Louis A."/>
            <person name="Montfort J."/>
            <person name="Bouchez O."/>
            <person name="Roques C."/>
            <person name="Iampietro C."/>
            <person name="Lluch J."/>
            <person name="Castinel A."/>
            <person name="Donnadieu C."/>
            <person name="Desvignes T."/>
            <person name="Floi Bucao C."/>
            <person name="Jouanno E."/>
            <person name="Wen M."/>
            <person name="Mejri S."/>
            <person name="Dirks R."/>
            <person name="Jansen H."/>
            <person name="Henkel C."/>
            <person name="Chen W.J."/>
            <person name="Zahm M."/>
            <person name="Cabau C."/>
            <person name="Klopp C."/>
            <person name="Thompson A.W."/>
            <person name="Robinson-Rechavi M."/>
            <person name="Braasch I."/>
            <person name="Lecointre G."/>
            <person name="Bobe J."/>
            <person name="Postlethwait J.H."/>
            <person name="Berthelot C."/>
            <person name="Roest Crollius H."/>
            <person name="Guiguen Y."/>
        </authorList>
    </citation>
    <scope>NUCLEOTIDE SEQUENCE</scope>
    <source>
        <strain evidence="2">WJC10195</strain>
    </source>
</reference>
<dbReference type="Proteomes" id="UP001152622">
    <property type="component" value="Chromosome 5"/>
</dbReference>
<name>A0A9Q1FHY7_SYNKA</name>
<organism evidence="2 3">
    <name type="scientific">Synaphobranchus kaupii</name>
    <name type="common">Kaup's arrowtooth eel</name>
    <dbReference type="NCBI Taxonomy" id="118154"/>
    <lineage>
        <taxon>Eukaryota</taxon>
        <taxon>Metazoa</taxon>
        <taxon>Chordata</taxon>
        <taxon>Craniata</taxon>
        <taxon>Vertebrata</taxon>
        <taxon>Euteleostomi</taxon>
        <taxon>Actinopterygii</taxon>
        <taxon>Neopterygii</taxon>
        <taxon>Teleostei</taxon>
        <taxon>Anguilliformes</taxon>
        <taxon>Synaphobranchidae</taxon>
        <taxon>Synaphobranchus</taxon>
    </lineage>
</organism>
<protein>
    <submittedName>
        <fullName evidence="2">Uncharacterized protein</fullName>
    </submittedName>
</protein>